<feature type="domain" description="C3H1-type" evidence="8">
    <location>
        <begin position="192"/>
        <end position="220"/>
    </location>
</feature>
<dbReference type="GO" id="GO:0043186">
    <property type="term" value="C:P granule"/>
    <property type="evidence" value="ECO:0007669"/>
    <property type="project" value="UniProtKB-ARBA"/>
</dbReference>
<reference evidence="10" key="1">
    <citation type="submission" date="2022-11" db="UniProtKB">
        <authorList>
            <consortium name="WormBaseParasite"/>
        </authorList>
    </citation>
    <scope>IDENTIFICATION</scope>
</reference>
<keyword evidence="4 5" id="KW-0862">Zinc</keyword>
<dbReference type="SUPFAM" id="SSF90229">
    <property type="entry name" value="CCCH zinc finger"/>
    <property type="match status" value="2"/>
</dbReference>
<sequence>MTNKTSSEAINSNAGQATKTVASFRASFFKHVGRTQSLSSSKTSGSVESDEGPKNEQTKVKNICVSNVTPPPGFEKIVRKASRKQDKQSISDEEKCFSMAKHNILMKTHNNHQSAGDLTQYINPDLLIGRRSSLHQTATDPLDKKIRQKEAYKTAMCQAWLQGRCCAFGEQCGFAHGEEELQPLPPNRQNPKFKTRICENYTTTGICPFGNRCFFIHPQPNASIDDVLEYKEALDQRARQLEGRAIIQQEEVVIPLNQIVASPKSSKKPKQLRKLESCGDFYTQFQLSQMQQRLALEQQIQTEAQAIFTAGVLAQTAKTLENRAIELEIKKQQFEQQTQANYGNYENFPLNSPTNGDFGMFSKGPTSRFAAIKNSAISGSMPLIHSNSSGNLLYQHPNSKMNTERYADSVFDHPKSLNFKKSTMMPSDIMFGANEALDLSDKESSGPHTPPSFYQNHIVPKCCLGNQWGSLTSSHHNHENSMWPSTVDSPELKTNQHKEVLPSFSLFGPENFNNSVSGSGGDLLNICGSKNMLNGSYCSSGKRSPIMGEFMNGLLSGRRSSHTPLLDEGGGESAQAMLDMLLEPGSIQKVNNHRANRSVEVLSRAKDNTGELSAIGAEKKAADLLKVLSPSSTNSWEVGARSTGALNEQFESKLIEQFGPPPGFEPKGKGVMAIGGEKQSKDVGLSIKHEILKKNEVSIKHEISIKHELSKSDEMSIDRLIREKVGKLPVVNCLFGRHGSNDSNEKLKNNCGFEKEEEKKVLNSTNSDYNGGVAITTKSSGDDRSVDNDSCSPIFGSSFPTSAPISSATFQPISELRDQFQNEYPPLETSPYGSNSSLRTQVTSNIVSSLRKNLEQIWTSSLPEIDQNSNSINTKQIDKINLNKLEETDNKTTVIETTIISNNETNKNSVTKLCYSDVVKKAVKSEEVEVFGQEIEIIGLPYETAKDGNLNKNFEPGSGKQTWAMRAIRKSCLGGKSTSTPSLSRSVSMGVEQIVNKMEILRDDKLALTLGLDKDYSLCIFGVFFKYSRSILWVFFIFLVWVGLHFLGVRHLFQASFSVSDVLVNSNTYFKW</sequence>
<organism evidence="9 10">
    <name type="scientific">Meloidogyne incognita</name>
    <name type="common">Southern root-knot nematode worm</name>
    <name type="synonym">Oxyuris incognita</name>
    <dbReference type="NCBI Taxonomy" id="6306"/>
    <lineage>
        <taxon>Eukaryota</taxon>
        <taxon>Metazoa</taxon>
        <taxon>Ecdysozoa</taxon>
        <taxon>Nematoda</taxon>
        <taxon>Chromadorea</taxon>
        <taxon>Rhabditida</taxon>
        <taxon>Tylenchina</taxon>
        <taxon>Tylenchomorpha</taxon>
        <taxon>Tylenchoidea</taxon>
        <taxon>Meloidogynidae</taxon>
        <taxon>Meloidogyninae</taxon>
        <taxon>Meloidogyne</taxon>
        <taxon>Meloidogyne incognita group</taxon>
    </lineage>
</organism>
<accession>A0A914KUS0</accession>
<dbReference type="InterPro" id="IPR045877">
    <property type="entry name" value="ZFP36-like"/>
</dbReference>
<evidence type="ECO:0000256" key="3">
    <source>
        <dbReference type="ARBA" id="ARBA00022771"/>
    </source>
</evidence>
<feature type="compositionally biased region" description="Low complexity" evidence="6">
    <location>
        <begin position="37"/>
        <end position="47"/>
    </location>
</feature>
<feature type="domain" description="C3H1-type" evidence="8">
    <location>
        <begin position="151"/>
        <end position="179"/>
    </location>
</feature>
<dbReference type="Pfam" id="PF00642">
    <property type="entry name" value="zf-CCCH"/>
    <property type="match status" value="1"/>
</dbReference>
<evidence type="ECO:0000313" key="10">
    <source>
        <dbReference type="WBParaSite" id="Minc3s00123g05275"/>
    </source>
</evidence>
<keyword evidence="1 5" id="KW-0479">Metal-binding</keyword>
<dbReference type="InterPro" id="IPR036855">
    <property type="entry name" value="Znf_CCCH_sf"/>
</dbReference>
<evidence type="ECO:0000256" key="5">
    <source>
        <dbReference type="PROSITE-ProRule" id="PRU00723"/>
    </source>
</evidence>
<evidence type="ECO:0000256" key="2">
    <source>
        <dbReference type="ARBA" id="ARBA00022737"/>
    </source>
</evidence>
<feature type="zinc finger region" description="C3H1-type" evidence="5">
    <location>
        <begin position="151"/>
        <end position="179"/>
    </location>
</feature>
<keyword evidence="2" id="KW-0677">Repeat</keyword>
<dbReference type="PANTHER" id="PTHR12547">
    <property type="entry name" value="CCCH ZINC FINGER/TIS11-RELATED"/>
    <property type="match status" value="1"/>
</dbReference>
<keyword evidence="7" id="KW-0812">Transmembrane</keyword>
<dbReference type="Proteomes" id="UP000887563">
    <property type="component" value="Unplaced"/>
</dbReference>
<dbReference type="PROSITE" id="PS50103">
    <property type="entry name" value="ZF_C3H1"/>
    <property type="match status" value="2"/>
</dbReference>
<keyword evidence="7" id="KW-0472">Membrane</keyword>
<evidence type="ECO:0000256" key="4">
    <source>
        <dbReference type="ARBA" id="ARBA00022833"/>
    </source>
</evidence>
<evidence type="ECO:0000256" key="1">
    <source>
        <dbReference type="ARBA" id="ARBA00022723"/>
    </source>
</evidence>
<keyword evidence="7" id="KW-1133">Transmembrane helix</keyword>
<name>A0A914KUS0_MELIC</name>
<evidence type="ECO:0000313" key="9">
    <source>
        <dbReference type="Proteomes" id="UP000887563"/>
    </source>
</evidence>
<dbReference type="InterPro" id="IPR000571">
    <property type="entry name" value="Znf_CCCH"/>
</dbReference>
<dbReference type="GO" id="GO:0005829">
    <property type="term" value="C:cytosol"/>
    <property type="evidence" value="ECO:0007669"/>
    <property type="project" value="TreeGrafter"/>
</dbReference>
<evidence type="ECO:0000256" key="6">
    <source>
        <dbReference type="SAM" id="MobiDB-lite"/>
    </source>
</evidence>
<protein>
    <submittedName>
        <fullName evidence="10">C3H1-type domain-containing protein</fullName>
    </submittedName>
</protein>
<dbReference type="PANTHER" id="PTHR12547:SF71">
    <property type="entry name" value="CCCH-TYPE ZINC FINGER PROTEIN MOE-3-RELATED"/>
    <property type="match status" value="1"/>
</dbReference>
<evidence type="ECO:0000259" key="8">
    <source>
        <dbReference type="PROSITE" id="PS50103"/>
    </source>
</evidence>
<dbReference type="GO" id="GO:0003730">
    <property type="term" value="F:mRNA 3'-UTR binding"/>
    <property type="evidence" value="ECO:0007669"/>
    <property type="project" value="TreeGrafter"/>
</dbReference>
<evidence type="ECO:0000256" key="7">
    <source>
        <dbReference type="SAM" id="Phobius"/>
    </source>
</evidence>
<dbReference type="AlphaFoldDB" id="A0A914KUS0"/>
<dbReference type="FunFam" id="4.10.1000.10:FF:000018">
    <property type="entry name" value="Zinc finger protein"/>
    <property type="match status" value="1"/>
</dbReference>
<keyword evidence="3 5" id="KW-0863">Zinc-finger</keyword>
<dbReference type="WBParaSite" id="Minc3s00123g05275">
    <property type="protein sequence ID" value="Minc3s00123g05275"/>
    <property type="gene ID" value="Minc3s00123g05275"/>
</dbReference>
<feature type="transmembrane region" description="Helical" evidence="7">
    <location>
        <begin position="1031"/>
        <end position="1049"/>
    </location>
</feature>
<dbReference type="SMART" id="SM00356">
    <property type="entry name" value="ZnF_C3H1"/>
    <property type="match status" value="2"/>
</dbReference>
<proteinExistence type="predicted"/>
<keyword evidence="9" id="KW-1185">Reference proteome</keyword>
<dbReference type="GO" id="GO:0008270">
    <property type="term" value="F:zinc ion binding"/>
    <property type="evidence" value="ECO:0007669"/>
    <property type="project" value="UniProtKB-KW"/>
</dbReference>
<feature type="zinc finger region" description="C3H1-type" evidence="5">
    <location>
        <begin position="192"/>
        <end position="220"/>
    </location>
</feature>
<feature type="region of interest" description="Disordered" evidence="6">
    <location>
        <begin position="34"/>
        <end position="60"/>
    </location>
</feature>
<dbReference type="Gene3D" id="4.10.1000.10">
    <property type="entry name" value="Zinc finger, CCCH-type"/>
    <property type="match status" value="2"/>
</dbReference>